<gene>
    <name evidence="7" type="ORF">CO174_01680</name>
</gene>
<dbReference type="PANTHER" id="PTHR10996:SF178">
    <property type="entry name" value="2-HYDROXYACID DEHYDROGENASE YGL185C-RELATED"/>
    <property type="match status" value="1"/>
</dbReference>
<accession>A0A2M7XD15</accession>
<sequence length="329" mass="36264">MKYHVFVTREIPSEGIELLKKNKNIKLEVYEEDKKIPRNTLKKRVKGADIILSILTENMDAEIMDAAGPQLKMIANYAVGFNNIDLKEAEKRSIVVTNTPHEQISESVAEHTIGLMFALAKRIVETDKFTRAGKYKAWGPQLLLGTDLLGKTIGIVGTGNIGSGVVKRLHNGFDMKVVYNDVQKNKKLEKETGAVYRSLAQLLKESDFVSLHVPLLPSTKHLIGMKELKLMKKTAFLINTSRGPVVDEKALVKALVRGDIGGAGLDVYECEPLIDCDPSDTLELKALPNVVLTPHTASATLETRQAMSRIAAQNILAFVNGKKPPNTVK</sequence>
<keyword evidence="3" id="KW-0520">NAD</keyword>
<evidence type="ECO:0000313" key="7">
    <source>
        <dbReference type="EMBL" id="PJA45759.1"/>
    </source>
</evidence>
<dbReference type="PROSITE" id="PS00671">
    <property type="entry name" value="D_2_HYDROXYACID_DH_3"/>
    <property type="match status" value="1"/>
</dbReference>
<protein>
    <submittedName>
        <fullName evidence="7">D-glycerate dehydrogenase</fullName>
    </submittedName>
</protein>
<dbReference type="InterPro" id="IPR006139">
    <property type="entry name" value="D-isomer_2_OHA_DH_cat_dom"/>
</dbReference>
<dbReference type="FunFam" id="3.40.50.720:FF:000203">
    <property type="entry name" value="D-3-phosphoglycerate dehydrogenase (SerA)"/>
    <property type="match status" value="1"/>
</dbReference>
<dbReference type="PANTHER" id="PTHR10996">
    <property type="entry name" value="2-HYDROXYACID DEHYDROGENASE-RELATED"/>
    <property type="match status" value="1"/>
</dbReference>
<dbReference type="InterPro" id="IPR036291">
    <property type="entry name" value="NAD(P)-bd_dom_sf"/>
</dbReference>
<feature type="domain" description="D-isomer specific 2-hydroxyacid dehydrogenase NAD-binding" evidence="6">
    <location>
        <begin position="113"/>
        <end position="297"/>
    </location>
</feature>
<evidence type="ECO:0000256" key="4">
    <source>
        <dbReference type="RuleBase" id="RU003719"/>
    </source>
</evidence>
<keyword evidence="2 4" id="KW-0560">Oxidoreductase</keyword>
<dbReference type="PROSITE" id="PS00670">
    <property type="entry name" value="D_2_HYDROXYACID_DH_2"/>
    <property type="match status" value="1"/>
</dbReference>
<evidence type="ECO:0000256" key="2">
    <source>
        <dbReference type="ARBA" id="ARBA00023002"/>
    </source>
</evidence>
<evidence type="ECO:0000259" key="6">
    <source>
        <dbReference type="Pfam" id="PF02826"/>
    </source>
</evidence>
<dbReference type="GO" id="GO:0030267">
    <property type="term" value="F:glyoxylate reductase (NADPH) activity"/>
    <property type="evidence" value="ECO:0007669"/>
    <property type="project" value="TreeGrafter"/>
</dbReference>
<dbReference type="InterPro" id="IPR029753">
    <property type="entry name" value="D-isomer_DH_CS"/>
</dbReference>
<dbReference type="InterPro" id="IPR006140">
    <property type="entry name" value="D-isomer_DH_NAD-bd"/>
</dbReference>
<proteinExistence type="inferred from homology"/>
<dbReference type="InterPro" id="IPR050223">
    <property type="entry name" value="D-isomer_2-hydroxyacid_DH"/>
</dbReference>
<dbReference type="AlphaFoldDB" id="A0A2M7XD15"/>
<evidence type="ECO:0000256" key="3">
    <source>
        <dbReference type="ARBA" id="ARBA00023027"/>
    </source>
</evidence>
<evidence type="ECO:0000256" key="1">
    <source>
        <dbReference type="ARBA" id="ARBA00005854"/>
    </source>
</evidence>
<organism evidence="7 8">
    <name type="scientific">Candidatus Uhrbacteria bacterium CG_4_9_14_3_um_filter_50_9</name>
    <dbReference type="NCBI Taxonomy" id="1975035"/>
    <lineage>
        <taxon>Bacteria</taxon>
        <taxon>Candidatus Uhriibacteriota</taxon>
    </lineage>
</organism>
<dbReference type="GO" id="GO:0016618">
    <property type="term" value="F:hydroxypyruvate reductase [NAD(P)H] activity"/>
    <property type="evidence" value="ECO:0007669"/>
    <property type="project" value="TreeGrafter"/>
</dbReference>
<dbReference type="SUPFAM" id="SSF52283">
    <property type="entry name" value="Formate/glycerate dehydrogenase catalytic domain-like"/>
    <property type="match status" value="1"/>
</dbReference>
<evidence type="ECO:0000313" key="8">
    <source>
        <dbReference type="Proteomes" id="UP000229385"/>
    </source>
</evidence>
<dbReference type="GO" id="GO:0051287">
    <property type="term" value="F:NAD binding"/>
    <property type="evidence" value="ECO:0007669"/>
    <property type="project" value="InterPro"/>
</dbReference>
<feature type="domain" description="D-isomer specific 2-hydroxyacid dehydrogenase catalytic" evidence="5">
    <location>
        <begin position="5"/>
        <end position="329"/>
    </location>
</feature>
<dbReference type="Pfam" id="PF00389">
    <property type="entry name" value="2-Hacid_dh"/>
    <property type="match status" value="1"/>
</dbReference>
<dbReference type="Gene3D" id="3.40.50.720">
    <property type="entry name" value="NAD(P)-binding Rossmann-like Domain"/>
    <property type="match status" value="2"/>
</dbReference>
<dbReference type="CDD" id="cd05301">
    <property type="entry name" value="GDH"/>
    <property type="match status" value="1"/>
</dbReference>
<dbReference type="SUPFAM" id="SSF51735">
    <property type="entry name" value="NAD(P)-binding Rossmann-fold domains"/>
    <property type="match status" value="1"/>
</dbReference>
<dbReference type="Proteomes" id="UP000229385">
    <property type="component" value="Unassembled WGS sequence"/>
</dbReference>
<name>A0A2M7XD15_9BACT</name>
<reference evidence="8" key="1">
    <citation type="submission" date="2017-09" db="EMBL/GenBank/DDBJ databases">
        <title>Depth-based differentiation of microbial function through sediment-hosted aquifers and enrichment of novel symbionts in the deep terrestrial subsurface.</title>
        <authorList>
            <person name="Probst A.J."/>
            <person name="Ladd B."/>
            <person name="Jarett J.K."/>
            <person name="Geller-Mcgrath D.E."/>
            <person name="Sieber C.M.K."/>
            <person name="Emerson J.B."/>
            <person name="Anantharaman K."/>
            <person name="Thomas B.C."/>
            <person name="Malmstrom R."/>
            <person name="Stieglmeier M."/>
            <person name="Klingl A."/>
            <person name="Woyke T."/>
            <person name="Ryan C.M."/>
            <person name="Banfield J.F."/>
        </authorList>
    </citation>
    <scope>NUCLEOTIDE SEQUENCE [LARGE SCALE GENOMIC DNA]</scope>
</reference>
<comment type="caution">
    <text evidence="7">The sequence shown here is derived from an EMBL/GenBank/DDBJ whole genome shotgun (WGS) entry which is preliminary data.</text>
</comment>
<dbReference type="EMBL" id="PFWU01000020">
    <property type="protein sequence ID" value="PJA45759.1"/>
    <property type="molecule type" value="Genomic_DNA"/>
</dbReference>
<dbReference type="Pfam" id="PF02826">
    <property type="entry name" value="2-Hacid_dh_C"/>
    <property type="match status" value="1"/>
</dbReference>
<dbReference type="GO" id="GO:0005829">
    <property type="term" value="C:cytosol"/>
    <property type="evidence" value="ECO:0007669"/>
    <property type="project" value="TreeGrafter"/>
</dbReference>
<comment type="similarity">
    <text evidence="1 4">Belongs to the D-isomer specific 2-hydroxyacid dehydrogenase family.</text>
</comment>
<evidence type="ECO:0000259" key="5">
    <source>
        <dbReference type="Pfam" id="PF00389"/>
    </source>
</evidence>